<gene>
    <name evidence="1" type="ORF">PIB30_089622</name>
</gene>
<evidence type="ECO:0000313" key="1">
    <source>
        <dbReference type="EMBL" id="MED6152204.1"/>
    </source>
</evidence>
<name>A0ABU6TUL1_9FABA</name>
<reference evidence="1 2" key="1">
    <citation type="journal article" date="2023" name="Plants (Basel)">
        <title>Bridging the Gap: Combining Genomics and Transcriptomics Approaches to Understand Stylosanthes scabra, an Orphan Legume from the Brazilian Caatinga.</title>
        <authorList>
            <person name="Ferreira-Neto J.R.C."/>
            <person name="da Silva M.D."/>
            <person name="Binneck E."/>
            <person name="de Melo N.F."/>
            <person name="da Silva R.H."/>
            <person name="de Melo A.L.T.M."/>
            <person name="Pandolfi V."/>
            <person name="Bustamante F.O."/>
            <person name="Brasileiro-Vidal A.C."/>
            <person name="Benko-Iseppon A.M."/>
        </authorList>
    </citation>
    <scope>NUCLEOTIDE SEQUENCE [LARGE SCALE GENOMIC DNA]</scope>
    <source>
        <tissue evidence="1">Leaves</tissue>
    </source>
</reference>
<accession>A0ABU6TUL1</accession>
<dbReference type="EMBL" id="JASCZI010092307">
    <property type="protein sequence ID" value="MED6152204.1"/>
    <property type="molecule type" value="Genomic_DNA"/>
</dbReference>
<organism evidence="1 2">
    <name type="scientific">Stylosanthes scabra</name>
    <dbReference type="NCBI Taxonomy" id="79078"/>
    <lineage>
        <taxon>Eukaryota</taxon>
        <taxon>Viridiplantae</taxon>
        <taxon>Streptophyta</taxon>
        <taxon>Embryophyta</taxon>
        <taxon>Tracheophyta</taxon>
        <taxon>Spermatophyta</taxon>
        <taxon>Magnoliopsida</taxon>
        <taxon>eudicotyledons</taxon>
        <taxon>Gunneridae</taxon>
        <taxon>Pentapetalae</taxon>
        <taxon>rosids</taxon>
        <taxon>fabids</taxon>
        <taxon>Fabales</taxon>
        <taxon>Fabaceae</taxon>
        <taxon>Papilionoideae</taxon>
        <taxon>50 kb inversion clade</taxon>
        <taxon>dalbergioids sensu lato</taxon>
        <taxon>Dalbergieae</taxon>
        <taxon>Pterocarpus clade</taxon>
        <taxon>Stylosanthes</taxon>
    </lineage>
</organism>
<protein>
    <submittedName>
        <fullName evidence="1">Uncharacterized protein</fullName>
    </submittedName>
</protein>
<sequence>MPLTNASPSSSPFNSTTAVPTLAAILNPIPYLSPSLSSLFTTIAASLSLSPKSANHQPHLSHHHHVLHRLAPSAPLSLSNEPPYLETLAAVHHDHRGPLPLPLSNSTEPPTKH</sequence>
<comment type="caution">
    <text evidence="1">The sequence shown here is derived from an EMBL/GenBank/DDBJ whole genome shotgun (WGS) entry which is preliminary data.</text>
</comment>
<proteinExistence type="predicted"/>
<dbReference type="Proteomes" id="UP001341840">
    <property type="component" value="Unassembled WGS sequence"/>
</dbReference>
<evidence type="ECO:0000313" key="2">
    <source>
        <dbReference type="Proteomes" id="UP001341840"/>
    </source>
</evidence>
<keyword evidence="2" id="KW-1185">Reference proteome</keyword>